<organism evidence="4 5">
    <name type="scientific">Symbiodinium microadriaticum</name>
    <name type="common">Dinoflagellate</name>
    <name type="synonym">Zooxanthella microadriatica</name>
    <dbReference type="NCBI Taxonomy" id="2951"/>
    <lineage>
        <taxon>Eukaryota</taxon>
        <taxon>Sar</taxon>
        <taxon>Alveolata</taxon>
        <taxon>Dinophyceae</taxon>
        <taxon>Suessiales</taxon>
        <taxon>Symbiodiniaceae</taxon>
        <taxon>Symbiodinium</taxon>
    </lineage>
</organism>
<dbReference type="PROSITE" id="PS50297">
    <property type="entry name" value="ANK_REP_REGION"/>
    <property type="match status" value="2"/>
</dbReference>
<gene>
    <name evidence="4" type="primary">YCR051W</name>
    <name evidence="4" type="ORF">AK812_SmicGene11253</name>
</gene>
<dbReference type="OMA" id="NSEGKTC"/>
<dbReference type="InterPro" id="IPR002110">
    <property type="entry name" value="Ankyrin_rpt"/>
</dbReference>
<keyword evidence="1" id="KW-0677">Repeat</keyword>
<accession>A0A1Q9EDQ9</accession>
<dbReference type="AlphaFoldDB" id="A0A1Q9EDQ9"/>
<feature type="repeat" description="ANK" evidence="3">
    <location>
        <begin position="120"/>
        <end position="158"/>
    </location>
</feature>
<dbReference type="EMBL" id="LSRX01000181">
    <property type="protein sequence ID" value="OLQ05549.1"/>
    <property type="molecule type" value="Genomic_DNA"/>
</dbReference>
<reference evidence="4 5" key="1">
    <citation type="submission" date="2016-02" db="EMBL/GenBank/DDBJ databases">
        <title>Genome analysis of coral dinoflagellate symbionts highlights evolutionary adaptations to a symbiotic lifestyle.</title>
        <authorList>
            <person name="Aranda M."/>
            <person name="Li Y."/>
            <person name="Liew Y.J."/>
            <person name="Baumgarten S."/>
            <person name="Simakov O."/>
            <person name="Wilson M."/>
            <person name="Piel J."/>
            <person name="Ashoor H."/>
            <person name="Bougouffa S."/>
            <person name="Bajic V.B."/>
            <person name="Ryu T."/>
            <person name="Ravasi T."/>
            <person name="Bayer T."/>
            <person name="Micklem G."/>
            <person name="Kim H."/>
            <person name="Bhak J."/>
            <person name="Lajeunesse T.C."/>
            <person name="Voolstra C.R."/>
        </authorList>
    </citation>
    <scope>NUCLEOTIDE SEQUENCE [LARGE SCALE GENOMIC DNA]</scope>
    <source>
        <strain evidence="4 5">CCMP2467</strain>
    </source>
</reference>
<evidence type="ECO:0000256" key="1">
    <source>
        <dbReference type="ARBA" id="ARBA00022737"/>
    </source>
</evidence>
<keyword evidence="2 3" id="KW-0040">ANK repeat</keyword>
<keyword evidence="5" id="KW-1185">Reference proteome</keyword>
<dbReference type="PANTHER" id="PTHR24171">
    <property type="entry name" value="ANKYRIN REPEAT DOMAIN-CONTAINING PROTEIN 39-RELATED"/>
    <property type="match status" value="1"/>
</dbReference>
<sequence>MEAALEARLRQLLAADDSLGFRTLHAQLKQEPEFAEVSLKKVQTALQQLRATPAAGVREAGPGLSKYPVLELITLSGFSPGSQDENGYTPVMAAASWGHVDLLRILLQRDASAVNVADSDGDTPLHHVAQAIELEADQVRPVLELLLTNGADVSRRNAEGKTCIDACAQGSLVEGDAEEQEPEINLVFLKTMEDLGVQVS</sequence>
<protein>
    <submittedName>
        <fullName evidence="4">Ankyrin repeat-containing protein</fullName>
    </submittedName>
</protein>
<dbReference type="SUPFAM" id="SSF48403">
    <property type="entry name" value="Ankyrin repeat"/>
    <property type="match status" value="1"/>
</dbReference>
<evidence type="ECO:0000256" key="3">
    <source>
        <dbReference type="PROSITE-ProRule" id="PRU00023"/>
    </source>
</evidence>
<name>A0A1Q9EDQ9_SYMMI</name>
<dbReference type="InterPro" id="IPR036770">
    <property type="entry name" value="Ankyrin_rpt-contain_sf"/>
</dbReference>
<evidence type="ECO:0000313" key="5">
    <source>
        <dbReference type="Proteomes" id="UP000186817"/>
    </source>
</evidence>
<proteinExistence type="predicted"/>
<dbReference type="Gene3D" id="1.25.40.20">
    <property type="entry name" value="Ankyrin repeat-containing domain"/>
    <property type="match status" value="1"/>
</dbReference>
<dbReference type="Proteomes" id="UP000186817">
    <property type="component" value="Unassembled WGS sequence"/>
</dbReference>
<dbReference type="PRINTS" id="PR01415">
    <property type="entry name" value="ANKYRIN"/>
</dbReference>
<dbReference type="SMART" id="SM00248">
    <property type="entry name" value="ANK"/>
    <property type="match status" value="2"/>
</dbReference>
<evidence type="ECO:0000256" key="2">
    <source>
        <dbReference type="ARBA" id="ARBA00023043"/>
    </source>
</evidence>
<evidence type="ECO:0000313" key="4">
    <source>
        <dbReference type="EMBL" id="OLQ05549.1"/>
    </source>
</evidence>
<dbReference type="OrthoDB" id="10264606at2759"/>
<dbReference type="Pfam" id="PF12796">
    <property type="entry name" value="Ank_2"/>
    <property type="match status" value="1"/>
</dbReference>
<dbReference type="PROSITE" id="PS50088">
    <property type="entry name" value="ANK_REPEAT"/>
    <property type="match status" value="2"/>
</dbReference>
<feature type="repeat" description="ANK" evidence="3">
    <location>
        <begin position="86"/>
        <end position="112"/>
    </location>
</feature>
<comment type="caution">
    <text evidence="4">The sequence shown here is derived from an EMBL/GenBank/DDBJ whole genome shotgun (WGS) entry which is preliminary data.</text>
</comment>